<evidence type="ECO:0000313" key="2">
    <source>
        <dbReference type="EMBL" id="KAJ1134907.1"/>
    </source>
</evidence>
<name>A0AAV7Q2V9_PLEWA</name>
<dbReference type="Proteomes" id="UP001066276">
    <property type="component" value="Chromosome 6"/>
</dbReference>
<evidence type="ECO:0000313" key="3">
    <source>
        <dbReference type="Proteomes" id="UP001066276"/>
    </source>
</evidence>
<proteinExistence type="predicted"/>
<feature type="compositionally biased region" description="Low complexity" evidence="1">
    <location>
        <begin position="134"/>
        <end position="145"/>
    </location>
</feature>
<evidence type="ECO:0000256" key="1">
    <source>
        <dbReference type="SAM" id="MobiDB-lite"/>
    </source>
</evidence>
<protein>
    <submittedName>
        <fullName evidence="2">Uncharacterized protein</fullName>
    </submittedName>
</protein>
<sequence>MAAAYSHSTRRALPRLSTRAAQAVYSPRAAQAVYSPRAAQAVYSPRAAQAVYSPRAAQAVYSPRAAQAGAAPNENFDFTTSAREAGGADPLGVDKTGGSDTGAASQAAGTAGATKQIPSTSTAQYPLKHGVEKSGGSVQGQDDSGLPSESYKRDMQGHPHIVTRAAGLASQILLAVKQRIWHKVFIDILLLEIQIEGLDLTMCNKKEDDRRERAQVKKERNFNDWLDAFRIMACLIVEKFPHCAKDLWL</sequence>
<accession>A0AAV7Q2V9</accession>
<gene>
    <name evidence="2" type="ORF">NDU88_001353</name>
</gene>
<reference evidence="2" key="1">
    <citation type="journal article" date="2022" name="bioRxiv">
        <title>Sequencing and chromosome-scale assembly of the giantPleurodeles waltlgenome.</title>
        <authorList>
            <person name="Brown T."/>
            <person name="Elewa A."/>
            <person name="Iarovenko S."/>
            <person name="Subramanian E."/>
            <person name="Araus A.J."/>
            <person name="Petzold A."/>
            <person name="Susuki M."/>
            <person name="Suzuki K.-i.T."/>
            <person name="Hayashi T."/>
            <person name="Toyoda A."/>
            <person name="Oliveira C."/>
            <person name="Osipova E."/>
            <person name="Leigh N.D."/>
            <person name="Simon A."/>
            <person name="Yun M.H."/>
        </authorList>
    </citation>
    <scope>NUCLEOTIDE SEQUENCE</scope>
    <source>
        <strain evidence="2">20211129_DDA</strain>
        <tissue evidence="2">Liver</tissue>
    </source>
</reference>
<dbReference type="EMBL" id="JANPWB010000010">
    <property type="protein sequence ID" value="KAJ1134907.1"/>
    <property type="molecule type" value="Genomic_DNA"/>
</dbReference>
<feature type="region of interest" description="Disordered" evidence="1">
    <location>
        <begin position="80"/>
        <end position="154"/>
    </location>
</feature>
<comment type="caution">
    <text evidence="2">The sequence shown here is derived from an EMBL/GenBank/DDBJ whole genome shotgun (WGS) entry which is preliminary data.</text>
</comment>
<feature type="compositionally biased region" description="Low complexity" evidence="1">
    <location>
        <begin position="96"/>
        <end position="114"/>
    </location>
</feature>
<keyword evidence="3" id="KW-1185">Reference proteome</keyword>
<dbReference type="AlphaFoldDB" id="A0AAV7Q2V9"/>
<organism evidence="2 3">
    <name type="scientific">Pleurodeles waltl</name>
    <name type="common">Iberian ribbed newt</name>
    <dbReference type="NCBI Taxonomy" id="8319"/>
    <lineage>
        <taxon>Eukaryota</taxon>
        <taxon>Metazoa</taxon>
        <taxon>Chordata</taxon>
        <taxon>Craniata</taxon>
        <taxon>Vertebrata</taxon>
        <taxon>Euteleostomi</taxon>
        <taxon>Amphibia</taxon>
        <taxon>Batrachia</taxon>
        <taxon>Caudata</taxon>
        <taxon>Salamandroidea</taxon>
        <taxon>Salamandridae</taxon>
        <taxon>Pleurodelinae</taxon>
        <taxon>Pleurodeles</taxon>
    </lineage>
</organism>